<dbReference type="OrthoDB" id="10438597at2759"/>
<gene>
    <name evidence="3" type="ORF">SAPIO_CDS9541</name>
</gene>
<keyword evidence="2" id="KW-0732">Signal</keyword>
<protein>
    <submittedName>
        <fullName evidence="3">Uncharacterized protein</fullName>
    </submittedName>
</protein>
<dbReference type="KEGG" id="sapo:SAPIO_CDS9541"/>
<comment type="caution">
    <text evidence="3">The sequence shown here is derived from an EMBL/GenBank/DDBJ whole genome shotgun (WGS) entry which is preliminary data.</text>
</comment>
<dbReference type="GeneID" id="27728613"/>
<dbReference type="EMBL" id="JOWA01000143">
    <property type="protein sequence ID" value="KEZ39619.1"/>
    <property type="molecule type" value="Genomic_DNA"/>
</dbReference>
<keyword evidence="4" id="KW-1185">Reference proteome</keyword>
<proteinExistence type="predicted"/>
<reference evidence="3 4" key="1">
    <citation type="journal article" date="2014" name="Genome Announc.">
        <title>Draft genome sequence of the pathogenic fungus Scedosporium apiospermum.</title>
        <authorList>
            <person name="Vandeputte P."/>
            <person name="Ghamrawi S."/>
            <person name="Rechenmann M."/>
            <person name="Iltis A."/>
            <person name="Giraud S."/>
            <person name="Fleury M."/>
            <person name="Thornton C."/>
            <person name="Delhaes L."/>
            <person name="Meyer W."/>
            <person name="Papon N."/>
            <person name="Bouchara J.P."/>
        </authorList>
    </citation>
    <scope>NUCLEOTIDE SEQUENCE [LARGE SCALE GENOMIC DNA]</scope>
    <source>
        <strain evidence="3 4">IHEM 14462</strain>
    </source>
</reference>
<feature type="region of interest" description="Disordered" evidence="1">
    <location>
        <begin position="147"/>
        <end position="182"/>
    </location>
</feature>
<feature type="signal peptide" evidence="2">
    <location>
        <begin position="1"/>
        <end position="20"/>
    </location>
</feature>
<dbReference type="HOGENOM" id="CLU_1338186_0_0_1"/>
<dbReference type="Proteomes" id="UP000028545">
    <property type="component" value="Unassembled WGS sequence"/>
</dbReference>
<dbReference type="RefSeq" id="XP_016639418.1">
    <property type="nucleotide sequence ID" value="XM_016790908.1"/>
</dbReference>
<evidence type="ECO:0000256" key="1">
    <source>
        <dbReference type="SAM" id="MobiDB-lite"/>
    </source>
</evidence>
<evidence type="ECO:0000313" key="3">
    <source>
        <dbReference type="EMBL" id="KEZ39619.1"/>
    </source>
</evidence>
<sequence length="205" mass="21239">MKSFPFLAATAVLTASGVHAGFNTAQTINPTKFLARSASIHARQDVDTTTAEFCGSDTDGYDWWCEDPQTTCCFGTDIWQCAPITAQECCMTGYYCEAGTFCYIEDVTQDQYCLTPEEVAIVQDDVESGAGAGARIKPTKSAVAAAAAQTHGSKDGGDDDGDAGGKRRKGGSSGGSDNTSGADKEVVGRMMVGFVALGALVAVAA</sequence>
<feature type="chain" id="PRO_5001774933" evidence="2">
    <location>
        <begin position="21"/>
        <end position="205"/>
    </location>
</feature>
<dbReference type="VEuPathDB" id="FungiDB:SAPIO_CDS9541"/>
<evidence type="ECO:0000256" key="2">
    <source>
        <dbReference type="SAM" id="SignalP"/>
    </source>
</evidence>
<accession>A0A084FX07</accession>
<organism evidence="3 4">
    <name type="scientific">Pseudallescheria apiosperma</name>
    <name type="common">Scedosporium apiospermum</name>
    <dbReference type="NCBI Taxonomy" id="563466"/>
    <lineage>
        <taxon>Eukaryota</taxon>
        <taxon>Fungi</taxon>
        <taxon>Dikarya</taxon>
        <taxon>Ascomycota</taxon>
        <taxon>Pezizomycotina</taxon>
        <taxon>Sordariomycetes</taxon>
        <taxon>Hypocreomycetidae</taxon>
        <taxon>Microascales</taxon>
        <taxon>Microascaceae</taxon>
        <taxon>Scedosporium</taxon>
    </lineage>
</organism>
<evidence type="ECO:0000313" key="4">
    <source>
        <dbReference type="Proteomes" id="UP000028545"/>
    </source>
</evidence>
<dbReference type="AlphaFoldDB" id="A0A084FX07"/>
<name>A0A084FX07_PSEDA</name>